<evidence type="ECO:0000259" key="2">
    <source>
        <dbReference type="PROSITE" id="PS50053"/>
    </source>
</evidence>
<feature type="region of interest" description="Disordered" evidence="1">
    <location>
        <begin position="105"/>
        <end position="124"/>
    </location>
</feature>
<feature type="domain" description="Ubiquitin-like" evidence="2">
    <location>
        <begin position="23"/>
        <end position="102"/>
    </location>
</feature>
<comment type="caution">
    <text evidence="3">The sequence shown here is derived from an EMBL/GenBank/DDBJ whole genome shotgun (WGS) entry which is preliminary data.</text>
</comment>
<dbReference type="InterPro" id="IPR000626">
    <property type="entry name" value="Ubiquitin-like_dom"/>
</dbReference>
<sequence>MKHLEVNTGANCFSYKKAMTETFSLRIIKVDDHQEWTVSVTTDATIDMLIGLVAESTGIERGQFRLVFRGRIISNLPPGHLINECGINSTNNSIILVQRRSHNLDPPAERQSTQALPQAHAADEQPTIEEIAPNVYRLRRPVDVASLRMSVSPEMSNVNPVDIARDILQGLFTVQDGSGSRVAPPASGTFTTTLRSNSTERSGDTSNPMVALTTLLHNLYSDESPNDGTSDSYNAVINITTNTTAPSEGASSSPQQIVSPTEHATVSVLIPTDAQNQQSRATPTDGAIHGPVLTAFHVPSVPNTTPISGRSLNAPRRGQFSSRPVGSADRAPFSQIFLGSIPGQGSTYPRDALRYSSNSTQTERVLLPFGSGPVRHECNSNVSSITGPRPARKNRQQGSTAISKARRCLQRARDVRYLHTDELQALLSDLSDMSSTLSTDINIFMQKLTSLNRRTTPSVNHSHEVKRGRSGLSTSTTSAVVVGGHPVTQSLVIPLHGHDQLRGSTTNYFHESIRKRILNLMGMLIHINAAIPHCIDALRNSLSNSMLQIAAHRSGISSDSPITEFGNNELFNEFIYRITTNEFEERNLPSTDGDSDDSSYDWDDKSCTASFLTE</sequence>
<feature type="region of interest" description="Disordered" evidence="1">
    <location>
        <begin position="380"/>
        <end position="402"/>
    </location>
</feature>
<name>V6T8Y4_GIAIN</name>
<dbReference type="Gene3D" id="3.10.20.90">
    <property type="entry name" value="Phosphatidylinositol 3-kinase Catalytic Subunit, Chain A, domain 1"/>
    <property type="match status" value="1"/>
</dbReference>
<evidence type="ECO:0000313" key="3">
    <source>
        <dbReference type="EMBL" id="ESU35326.1"/>
    </source>
</evidence>
<dbReference type="InterPro" id="IPR029071">
    <property type="entry name" value="Ubiquitin-like_domsf"/>
</dbReference>
<evidence type="ECO:0000313" key="4">
    <source>
        <dbReference type="Proteomes" id="UP000018320"/>
    </source>
</evidence>
<dbReference type="VEuPathDB" id="GiardiaDB:GL50581_1613"/>
<feature type="region of interest" description="Disordered" evidence="1">
    <location>
        <begin position="177"/>
        <end position="207"/>
    </location>
</feature>
<feature type="compositionally biased region" description="Polar residues" evidence="1">
    <location>
        <begin position="188"/>
        <end position="207"/>
    </location>
</feature>
<gene>
    <name evidence="3" type="ORF">DHA2_5069</name>
</gene>
<reference evidence="3 4" key="2">
    <citation type="journal article" date="2013" name="Genome Biol. Evol.">
        <title>Genome sequencing of Giardia lamblia genotypes A2 and B isolates (DH and GS) and comparative analysis with the genomes of genotypes A1 and E (WB and Pig).</title>
        <authorList>
            <person name="Adam R.D."/>
            <person name="Dahlstrom E.W."/>
            <person name="Martens C.A."/>
            <person name="Bruno D.P."/>
            <person name="Barbian K.D."/>
            <person name="Ricklefs S.M."/>
            <person name="Hernandez M.M."/>
            <person name="Narla N.P."/>
            <person name="Patel R.B."/>
            <person name="Porcella S.F."/>
            <person name="Nash T.E."/>
        </authorList>
    </citation>
    <scope>NUCLEOTIDE SEQUENCE [LARGE SCALE GENOMIC DNA]</scope>
    <source>
        <strain evidence="3 4">DH</strain>
    </source>
</reference>
<dbReference type="Pfam" id="PF00240">
    <property type="entry name" value="ubiquitin"/>
    <property type="match status" value="1"/>
</dbReference>
<dbReference type="VEuPathDB" id="GiardiaDB:DHA2_5069"/>
<protein>
    <submittedName>
        <fullName evidence="3">Putative ubiquitin family protein</fullName>
    </submittedName>
</protein>
<organism evidence="3 4">
    <name type="scientific">Giardia intestinalis</name>
    <name type="common">Giardia lamblia</name>
    <dbReference type="NCBI Taxonomy" id="5741"/>
    <lineage>
        <taxon>Eukaryota</taxon>
        <taxon>Metamonada</taxon>
        <taxon>Diplomonadida</taxon>
        <taxon>Hexamitidae</taxon>
        <taxon>Giardiinae</taxon>
        <taxon>Giardia</taxon>
    </lineage>
</organism>
<dbReference type="PROSITE" id="PS50053">
    <property type="entry name" value="UBIQUITIN_2"/>
    <property type="match status" value="1"/>
</dbReference>
<dbReference type="SUPFAM" id="SSF54236">
    <property type="entry name" value="Ubiquitin-like"/>
    <property type="match status" value="1"/>
</dbReference>
<dbReference type="SMART" id="SM00213">
    <property type="entry name" value="UBQ"/>
    <property type="match status" value="1"/>
</dbReference>
<dbReference type="AlphaFoldDB" id="V6T8Y4"/>
<dbReference type="CDD" id="cd17039">
    <property type="entry name" value="Ubl_ubiquitin_like"/>
    <property type="match status" value="1"/>
</dbReference>
<reference evidence="4" key="1">
    <citation type="submission" date="2012-02" db="EMBL/GenBank/DDBJ databases">
        <title>Genome sequencing of Giardia lamblia Genotypes A2 and B isolates (DH and GS) and comparative analysis with the genomes of Genotypes A1 and E (WB and Pig).</title>
        <authorList>
            <person name="Adam R."/>
            <person name="Dahlstrom E."/>
            <person name="Martens C."/>
            <person name="Bruno D."/>
            <person name="Barbian K."/>
            <person name="Porcella S.F."/>
            <person name="Nash T."/>
        </authorList>
    </citation>
    <scope>NUCLEOTIDE SEQUENCE</scope>
    <source>
        <strain evidence="4">DH</strain>
    </source>
</reference>
<dbReference type="EMBL" id="AHGT01000088">
    <property type="protein sequence ID" value="ESU35326.1"/>
    <property type="molecule type" value="Genomic_DNA"/>
</dbReference>
<feature type="region of interest" description="Disordered" evidence="1">
    <location>
        <begin position="456"/>
        <end position="475"/>
    </location>
</feature>
<feature type="region of interest" description="Disordered" evidence="1">
    <location>
        <begin position="306"/>
        <end position="327"/>
    </location>
</feature>
<dbReference type="VEuPathDB" id="GiardiaDB:GL50803_005069"/>
<evidence type="ECO:0000256" key="1">
    <source>
        <dbReference type="SAM" id="MobiDB-lite"/>
    </source>
</evidence>
<dbReference type="Proteomes" id="UP000018320">
    <property type="component" value="Unassembled WGS sequence"/>
</dbReference>
<accession>V6T8Y4</accession>
<proteinExistence type="predicted"/>